<dbReference type="Gramene" id="OQU91208">
    <property type="protein sequence ID" value="OQU91208"/>
    <property type="gene ID" value="SORBI_3001G139850"/>
</dbReference>
<gene>
    <name evidence="2" type="ORF">SORBI_3001G139850</name>
</gene>
<dbReference type="AlphaFoldDB" id="A0A1Z5S5L8"/>
<evidence type="ECO:0000313" key="3">
    <source>
        <dbReference type="Proteomes" id="UP000000768"/>
    </source>
</evidence>
<proteinExistence type="predicted"/>
<protein>
    <submittedName>
        <fullName evidence="2">Uncharacterized protein</fullName>
    </submittedName>
</protein>
<dbReference type="Proteomes" id="UP000000768">
    <property type="component" value="Chromosome 1"/>
</dbReference>
<feature type="region of interest" description="Disordered" evidence="1">
    <location>
        <begin position="1"/>
        <end position="83"/>
    </location>
</feature>
<dbReference type="InParanoid" id="A0A1Z5S5L8"/>
<sequence length="83" mass="8597">MAAEAAEAPSPMPPRTGEAKAPATPGKRAPADRDEKERRRDAPRASEVAATAVAAASREDESVDSCNGVEPSFSFHARSCSSA</sequence>
<reference evidence="3" key="2">
    <citation type="journal article" date="2018" name="Plant J.">
        <title>The Sorghum bicolor reference genome: improved assembly, gene annotations, a transcriptome atlas, and signatures of genome organization.</title>
        <authorList>
            <person name="McCormick R.F."/>
            <person name="Truong S.K."/>
            <person name="Sreedasyam A."/>
            <person name="Jenkins J."/>
            <person name="Shu S."/>
            <person name="Sims D."/>
            <person name="Kennedy M."/>
            <person name="Amirebrahimi M."/>
            <person name="Weers B.D."/>
            <person name="McKinley B."/>
            <person name="Mattison A."/>
            <person name="Morishige D.T."/>
            <person name="Grimwood J."/>
            <person name="Schmutz J."/>
            <person name="Mullet J.E."/>
        </authorList>
    </citation>
    <scope>NUCLEOTIDE SEQUENCE [LARGE SCALE GENOMIC DNA]</scope>
    <source>
        <strain evidence="3">cv. BTx623</strain>
    </source>
</reference>
<keyword evidence="3" id="KW-1185">Reference proteome</keyword>
<feature type="compositionally biased region" description="Low complexity" evidence="1">
    <location>
        <begin position="45"/>
        <end position="56"/>
    </location>
</feature>
<dbReference type="EMBL" id="CM000760">
    <property type="protein sequence ID" value="OQU91208.1"/>
    <property type="molecule type" value="Genomic_DNA"/>
</dbReference>
<name>A0A1Z5S5L8_SORBI</name>
<evidence type="ECO:0000313" key="2">
    <source>
        <dbReference type="EMBL" id="OQU91208.1"/>
    </source>
</evidence>
<feature type="compositionally biased region" description="Basic and acidic residues" evidence="1">
    <location>
        <begin position="29"/>
        <end position="44"/>
    </location>
</feature>
<reference evidence="2 3" key="1">
    <citation type="journal article" date="2009" name="Nature">
        <title>The Sorghum bicolor genome and the diversification of grasses.</title>
        <authorList>
            <person name="Paterson A.H."/>
            <person name="Bowers J.E."/>
            <person name="Bruggmann R."/>
            <person name="Dubchak I."/>
            <person name="Grimwood J."/>
            <person name="Gundlach H."/>
            <person name="Haberer G."/>
            <person name="Hellsten U."/>
            <person name="Mitros T."/>
            <person name="Poliakov A."/>
            <person name="Schmutz J."/>
            <person name="Spannagl M."/>
            <person name="Tang H."/>
            <person name="Wang X."/>
            <person name="Wicker T."/>
            <person name="Bharti A.K."/>
            <person name="Chapman J."/>
            <person name="Feltus F.A."/>
            <person name="Gowik U."/>
            <person name="Grigoriev I.V."/>
            <person name="Lyons E."/>
            <person name="Maher C.A."/>
            <person name="Martis M."/>
            <person name="Narechania A."/>
            <person name="Otillar R.P."/>
            <person name="Penning B.W."/>
            <person name="Salamov A.A."/>
            <person name="Wang Y."/>
            <person name="Zhang L."/>
            <person name="Carpita N.C."/>
            <person name="Freeling M."/>
            <person name="Gingle A.R."/>
            <person name="Hash C.T."/>
            <person name="Keller B."/>
            <person name="Klein P."/>
            <person name="Kresovich S."/>
            <person name="McCann M.C."/>
            <person name="Ming R."/>
            <person name="Peterson D.G."/>
            <person name="Mehboob-ur-Rahman"/>
            <person name="Ware D."/>
            <person name="Westhoff P."/>
            <person name="Mayer K.F."/>
            <person name="Messing J."/>
            <person name="Rokhsar D.S."/>
        </authorList>
    </citation>
    <scope>NUCLEOTIDE SEQUENCE [LARGE SCALE GENOMIC DNA]</scope>
    <source>
        <strain evidence="3">cv. BTx623</strain>
    </source>
</reference>
<organism evidence="2 3">
    <name type="scientific">Sorghum bicolor</name>
    <name type="common">Sorghum</name>
    <name type="synonym">Sorghum vulgare</name>
    <dbReference type="NCBI Taxonomy" id="4558"/>
    <lineage>
        <taxon>Eukaryota</taxon>
        <taxon>Viridiplantae</taxon>
        <taxon>Streptophyta</taxon>
        <taxon>Embryophyta</taxon>
        <taxon>Tracheophyta</taxon>
        <taxon>Spermatophyta</taxon>
        <taxon>Magnoliopsida</taxon>
        <taxon>Liliopsida</taxon>
        <taxon>Poales</taxon>
        <taxon>Poaceae</taxon>
        <taxon>PACMAD clade</taxon>
        <taxon>Panicoideae</taxon>
        <taxon>Andropogonodae</taxon>
        <taxon>Andropogoneae</taxon>
        <taxon>Sorghinae</taxon>
        <taxon>Sorghum</taxon>
    </lineage>
</organism>
<accession>A0A1Z5S5L8</accession>
<evidence type="ECO:0000256" key="1">
    <source>
        <dbReference type="SAM" id="MobiDB-lite"/>
    </source>
</evidence>